<evidence type="ECO:0000313" key="1">
    <source>
        <dbReference type="EMBL" id="XAE50604.1"/>
    </source>
</evidence>
<name>A0ABZ3DPJ4_9BURK</name>
<reference evidence="1 2" key="1">
    <citation type="submission" date="2022-10" db="EMBL/GenBank/DDBJ databases">
        <title>Genomic of Burkholderia cepacia PN-1.</title>
        <authorList>
            <person name="Yang Y."/>
            <person name="Guan H."/>
            <person name="Huang J."/>
        </authorList>
    </citation>
    <scope>NUCLEOTIDE SEQUENCE [LARGE SCALE GENOMIC DNA]</scope>
    <source>
        <strain evidence="1 2">PN-1</strain>
    </source>
</reference>
<organism evidence="1 2">
    <name type="scientific">Burkholderia arboris</name>
    <dbReference type="NCBI Taxonomy" id="488730"/>
    <lineage>
        <taxon>Bacteria</taxon>
        <taxon>Pseudomonadati</taxon>
        <taxon>Pseudomonadota</taxon>
        <taxon>Betaproteobacteria</taxon>
        <taxon>Burkholderiales</taxon>
        <taxon>Burkholderiaceae</taxon>
        <taxon>Burkholderia</taxon>
        <taxon>Burkholderia cepacia complex</taxon>
    </lineage>
</organism>
<gene>
    <name evidence="1" type="ORF">OHZ10_29375</name>
</gene>
<sequence length="110" mass="11908">MHTIKHTPGPWLPHALYPEILVSVQAPTLSLLTVDAAGAARFISRDDCRLASAAHDTAGALDLALRTIRAEAIKSSTRAVMEMALMKAGYLVPVPKHEPPTHYRICGENL</sequence>
<dbReference type="RefSeq" id="WP_342705192.1">
    <property type="nucleotide sequence ID" value="NZ_CP109822.1"/>
</dbReference>
<evidence type="ECO:0000313" key="2">
    <source>
        <dbReference type="Proteomes" id="UP001448498"/>
    </source>
</evidence>
<keyword evidence="2" id="KW-1185">Reference proteome</keyword>
<proteinExistence type="predicted"/>
<dbReference type="EMBL" id="CP109822">
    <property type="protein sequence ID" value="XAE50604.1"/>
    <property type="molecule type" value="Genomic_DNA"/>
</dbReference>
<dbReference type="Proteomes" id="UP001448498">
    <property type="component" value="Chromosome 3"/>
</dbReference>
<accession>A0ABZ3DPJ4</accession>
<protein>
    <submittedName>
        <fullName evidence="1">Acetyl-CoA carboxylase</fullName>
    </submittedName>
</protein>